<dbReference type="EMBL" id="QLTK01000006">
    <property type="protein sequence ID" value="RAS34635.1"/>
    <property type="molecule type" value="Genomic_DNA"/>
</dbReference>
<dbReference type="Pfam" id="PF18928">
    <property type="entry name" value="DUF5677"/>
    <property type="match status" value="1"/>
</dbReference>
<name>A0A329CUZ0_9BURK</name>
<dbReference type="RefSeq" id="WP_111931946.1">
    <property type="nucleotide sequence ID" value="NZ_CADFFP010000010.1"/>
</dbReference>
<reference evidence="1 2" key="1">
    <citation type="submission" date="2018-06" db="EMBL/GenBank/DDBJ databases">
        <title>Genomic Encyclopedia of Type Strains, Phase III (KMG-III): the genomes of soil and plant-associated and newly described type strains.</title>
        <authorList>
            <person name="Whitman W."/>
        </authorList>
    </citation>
    <scope>NUCLEOTIDE SEQUENCE [LARGE SCALE GENOMIC DNA]</scope>
    <source>
        <strain evidence="1 2">LMG 23644</strain>
    </source>
</reference>
<evidence type="ECO:0000313" key="1">
    <source>
        <dbReference type="EMBL" id="RAS34635.1"/>
    </source>
</evidence>
<proteinExistence type="predicted"/>
<dbReference type="Proteomes" id="UP000248918">
    <property type="component" value="Unassembled WGS sequence"/>
</dbReference>
<sequence>MANGFNDVGFLGDDLDSWRDSVHAELPESFAIADRMNRIGMRMMREFHFDDPTEVQLLAVAAFYRSLQSFQSTILLAERGAMAEARSLARLCCEAVILMGGLLKVEGTVDKLHEDHAKHCLSLANAMIHMNRDGNTGINLTPFEQEVAKVMAEYPNRPHSIVWSSLAVQAGLAKLFELAYRFPSGDGAHMTLGALHRHYKEEDEVTQTIFHPDRSDLRSTLLAANASLVHLLGLAQEFMGMDEYEAEMRDLLLHWAVSRNELGLQ</sequence>
<dbReference type="InterPro" id="IPR043733">
    <property type="entry name" value="DUF5677"/>
</dbReference>
<dbReference type="OrthoDB" id="9076683at2"/>
<accession>A0A329CUZ0</accession>
<comment type="caution">
    <text evidence="1">The sequence shown here is derived from an EMBL/GenBank/DDBJ whole genome shotgun (WGS) entry which is preliminary data.</text>
</comment>
<evidence type="ECO:0000313" key="2">
    <source>
        <dbReference type="Proteomes" id="UP000248918"/>
    </source>
</evidence>
<gene>
    <name evidence="1" type="ORF">BX591_106317</name>
</gene>
<protein>
    <submittedName>
        <fullName evidence="1">Uncharacterized protein</fullName>
    </submittedName>
</protein>
<dbReference type="AlphaFoldDB" id="A0A329CUZ0"/>
<organism evidence="1 2">
    <name type="scientific">Paraburkholderia bryophila</name>
    <dbReference type="NCBI Taxonomy" id="420952"/>
    <lineage>
        <taxon>Bacteria</taxon>
        <taxon>Pseudomonadati</taxon>
        <taxon>Pseudomonadota</taxon>
        <taxon>Betaproteobacteria</taxon>
        <taxon>Burkholderiales</taxon>
        <taxon>Burkholderiaceae</taxon>
        <taxon>Paraburkholderia</taxon>
    </lineage>
</organism>